<dbReference type="AlphaFoldDB" id="A0A2K2DII2"/>
<evidence type="ECO:0000313" key="1">
    <source>
        <dbReference type="EMBL" id="PNT74085.1"/>
    </source>
</evidence>
<organism evidence="1">
    <name type="scientific">Brachypodium distachyon</name>
    <name type="common">Purple false brome</name>
    <name type="synonym">Trachynia distachya</name>
    <dbReference type="NCBI Taxonomy" id="15368"/>
    <lineage>
        <taxon>Eukaryota</taxon>
        <taxon>Viridiplantae</taxon>
        <taxon>Streptophyta</taxon>
        <taxon>Embryophyta</taxon>
        <taxon>Tracheophyta</taxon>
        <taxon>Spermatophyta</taxon>
        <taxon>Magnoliopsida</taxon>
        <taxon>Liliopsida</taxon>
        <taxon>Poales</taxon>
        <taxon>Poaceae</taxon>
        <taxon>BOP clade</taxon>
        <taxon>Pooideae</taxon>
        <taxon>Stipodae</taxon>
        <taxon>Brachypodieae</taxon>
        <taxon>Brachypodium</taxon>
    </lineage>
</organism>
<dbReference type="EnsemblPlants" id="PNT74085">
    <property type="protein sequence ID" value="PNT74085"/>
    <property type="gene ID" value="BRADI_1g07625v3"/>
</dbReference>
<dbReference type="Gramene" id="PNT74085">
    <property type="protein sequence ID" value="PNT74085"/>
    <property type="gene ID" value="BRADI_1g07625v3"/>
</dbReference>
<dbReference type="Proteomes" id="UP000008810">
    <property type="component" value="Chromosome 1"/>
</dbReference>
<reference evidence="2" key="3">
    <citation type="submission" date="2018-08" db="UniProtKB">
        <authorList>
            <consortium name="EnsemblPlants"/>
        </authorList>
    </citation>
    <scope>IDENTIFICATION</scope>
    <source>
        <strain evidence="2">cv. Bd21</strain>
    </source>
</reference>
<keyword evidence="3" id="KW-1185">Reference proteome</keyword>
<protein>
    <submittedName>
        <fullName evidence="1 2">Uncharacterized protein</fullName>
    </submittedName>
</protein>
<accession>A0A2K2DII2</accession>
<dbReference type="InParanoid" id="A0A2K2DII2"/>
<name>A0A2K2DII2_BRADI</name>
<reference evidence="1" key="2">
    <citation type="submission" date="2017-06" db="EMBL/GenBank/DDBJ databases">
        <title>WGS assembly of Brachypodium distachyon.</title>
        <authorList>
            <consortium name="The International Brachypodium Initiative"/>
            <person name="Lucas S."/>
            <person name="Harmon-Smith M."/>
            <person name="Lail K."/>
            <person name="Tice H."/>
            <person name="Grimwood J."/>
            <person name="Bruce D."/>
            <person name="Barry K."/>
            <person name="Shu S."/>
            <person name="Lindquist E."/>
            <person name="Wang M."/>
            <person name="Pitluck S."/>
            <person name="Vogel J.P."/>
            <person name="Garvin D.F."/>
            <person name="Mockler T.C."/>
            <person name="Schmutz J."/>
            <person name="Rokhsar D."/>
            <person name="Bevan M.W."/>
        </authorList>
    </citation>
    <scope>NUCLEOTIDE SEQUENCE</scope>
    <source>
        <strain evidence="1">Bd21</strain>
    </source>
</reference>
<reference evidence="1 2" key="1">
    <citation type="journal article" date="2010" name="Nature">
        <title>Genome sequencing and analysis of the model grass Brachypodium distachyon.</title>
        <authorList>
            <consortium name="International Brachypodium Initiative"/>
        </authorList>
    </citation>
    <scope>NUCLEOTIDE SEQUENCE [LARGE SCALE GENOMIC DNA]</scope>
    <source>
        <strain evidence="1 2">Bd21</strain>
    </source>
</reference>
<dbReference type="EMBL" id="CM000880">
    <property type="protein sequence ID" value="PNT74085.1"/>
    <property type="molecule type" value="Genomic_DNA"/>
</dbReference>
<evidence type="ECO:0000313" key="2">
    <source>
        <dbReference type="EnsemblPlants" id="PNT74085"/>
    </source>
</evidence>
<sequence length="88" mass="10048">MRSLPISCMKINCKDILPDYSDAGRCAGRFGHKKLSSSSWPACEYSGCCLQRRRRRLLHPSAYTASINLRRRFGCHWSAVDDPLMNAR</sequence>
<gene>
    <name evidence="1" type="ORF">BRADI_1g07625v3</name>
</gene>
<evidence type="ECO:0000313" key="3">
    <source>
        <dbReference type="Proteomes" id="UP000008810"/>
    </source>
</evidence>
<proteinExistence type="predicted"/>